<reference evidence="1" key="1">
    <citation type="submission" date="2023-03" db="EMBL/GenBank/DDBJ databases">
        <title>Chromosome-level genomes of two armyworms, Mythimna separata and Mythimna loreyi, provide insights into the biosynthesis and reception of sex pheromones.</title>
        <authorList>
            <person name="Zhao H."/>
        </authorList>
    </citation>
    <scope>NUCLEOTIDE SEQUENCE</scope>
    <source>
        <strain evidence="1">BeijingLab</strain>
    </source>
</reference>
<dbReference type="EMBL" id="CM056789">
    <property type="protein sequence ID" value="KAJ8718352.1"/>
    <property type="molecule type" value="Genomic_DNA"/>
</dbReference>
<accession>A0ACC2QKC3</accession>
<protein>
    <submittedName>
        <fullName evidence="1">Uncharacterized protein</fullName>
    </submittedName>
</protein>
<sequence length="1102" mass="127656">MILIYACAIFFTLTCECLPLEREYTPNVGTVLFSATDAQKKQWSKSEIGLLQARRYFQNLLPPPIFVNTFNEELINALLRYFRDAYVAIKKEAKDPETDTTMTTALSDTIGGYLKVWVLPVAKLDYYGGTISQDNVIKLFQFYNEIKRYLNTDGEGWHKPDEQTLNSITINVAPLQFLANTRSMKDPCENLAYFEKTPSGLTIPIPNVSWNDKSSTLFVPLKNATLVMMSTPDTSNNLVKYYNTARSCIQTSNPKEQEIFDRKFQKWLLEEVIPHLKDENLYLALGSVLTLVNKTRDFCNSALDLYVDKYPTTCKPKKKPKIPCDISCKKIWILTIILIIEVAWCVPALLFVLCSKKKDCSSHVYLFIDSDKKDRDDMKICREENSTSGGGGIFETPGEMRVVRKTVFSNTEFIGQCPSSELTNKGSTLNQSGRSIECPELYCVSRQSSIRKPSGLSIKECCDPTQILALSSHETFGSKQSRSRSQHYFPSIINMLPRGKKKQDKEVCKKHEKRKKDNDNCSPKDGRKPEQCKDYRKPERSKDCIKPEPCKDYRKPEKSKDCIKPEPRKDYRKPERSKDCIKPEPCKDYRKPEKSKDCIKPEPCKDYRKPEKSKDCIKPDQRKLFKERKKEEEERKKREKLKKLEECKKHEERKQLEECKKNEERKKLEESEMLEECKRISERKKLEEFQKLEECKKIEERKQIEELKKLEECKKIEERKQIEELKKLEECKKIGERNKRDECNKKHKKIEESKQTKQSSAELRQPNKCKIEKPKQVEECRKPDNRKQTDIHRNCDECKKCDECTEVDESSKHDECTEVNESELCQAKKPEELTKQKKAGVCKNVKENEKPRECIPDDYYNQPEELENADECKQDYECGDAEEWLEKYENPKPEDCQICSGESDQNTDESRLINEVRYDCDENPDNDDEYNDYNECCNQGLQDPCRSICPCTECITKMSAANSNVTCCGMSLTELKCPSNKQVATKTTRFQVKKESKAKEKGGSKHSTGKHYLEITIDRPGTEICVDMSQCRTHNSPCKPSKIPKPATCSIIQNVATGRQPHGPFDKYRSLIPQRKKKTSDDMDLGSCRCSQSTESKLNNSF</sequence>
<organism evidence="1 2">
    <name type="scientific">Mythimna loreyi</name>
    <dbReference type="NCBI Taxonomy" id="667449"/>
    <lineage>
        <taxon>Eukaryota</taxon>
        <taxon>Metazoa</taxon>
        <taxon>Ecdysozoa</taxon>
        <taxon>Arthropoda</taxon>
        <taxon>Hexapoda</taxon>
        <taxon>Insecta</taxon>
        <taxon>Pterygota</taxon>
        <taxon>Neoptera</taxon>
        <taxon>Endopterygota</taxon>
        <taxon>Lepidoptera</taxon>
        <taxon>Glossata</taxon>
        <taxon>Ditrysia</taxon>
        <taxon>Noctuoidea</taxon>
        <taxon>Noctuidae</taxon>
        <taxon>Noctuinae</taxon>
        <taxon>Hadenini</taxon>
        <taxon>Mythimna</taxon>
    </lineage>
</organism>
<dbReference type="Proteomes" id="UP001231649">
    <property type="component" value="Chromosome 13"/>
</dbReference>
<gene>
    <name evidence="1" type="ORF">PYW08_002589</name>
</gene>
<evidence type="ECO:0000313" key="2">
    <source>
        <dbReference type="Proteomes" id="UP001231649"/>
    </source>
</evidence>
<proteinExistence type="predicted"/>
<comment type="caution">
    <text evidence="1">The sequence shown here is derived from an EMBL/GenBank/DDBJ whole genome shotgun (WGS) entry which is preliminary data.</text>
</comment>
<keyword evidence="2" id="KW-1185">Reference proteome</keyword>
<name>A0ACC2QKC3_9NEOP</name>
<evidence type="ECO:0000313" key="1">
    <source>
        <dbReference type="EMBL" id="KAJ8718352.1"/>
    </source>
</evidence>